<name>A0ABR4AFZ8_9LECA</name>
<dbReference type="InterPro" id="IPR006073">
    <property type="entry name" value="GTP-bd"/>
</dbReference>
<dbReference type="Gene3D" id="1.10.1580.10">
    <property type="match status" value="1"/>
</dbReference>
<comment type="similarity">
    <text evidence="3">Belongs to the TRAFAC class YlqF/YawG GTPase family. MTG1 subfamily.</text>
</comment>
<dbReference type="InterPro" id="IPR016478">
    <property type="entry name" value="GTPase_MTG1"/>
</dbReference>
<proteinExistence type="inferred from homology"/>
<evidence type="ECO:0000313" key="7">
    <source>
        <dbReference type="Proteomes" id="UP001590950"/>
    </source>
</evidence>
<dbReference type="PANTHER" id="PTHR45782:SF4">
    <property type="entry name" value="MITOCHONDRIAL RIBOSOME-ASSOCIATED GTPASE 1"/>
    <property type="match status" value="1"/>
</dbReference>
<feature type="compositionally biased region" description="Basic and acidic residues" evidence="4">
    <location>
        <begin position="323"/>
        <end position="335"/>
    </location>
</feature>
<dbReference type="CDD" id="cd01856">
    <property type="entry name" value="YlqF"/>
    <property type="match status" value="1"/>
</dbReference>
<evidence type="ECO:0000256" key="2">
    <source>
        <dbReference type="ARBA" id="ARBA00023134"/>
    </source>
</evidence>
<reference evidence="6 7" key="1">
    <citation type="submission" date="2024-09" db="EMBL/GenBank/DDBJ databases">
        <title>Rethinking Asexuality: The Enigmatic Case of Functional Sexual Genes in Lepraria (Stereocaulaceae).</title>
        <authorList>
            <person name="Doellman M."/>
            <person name="Sun Y."/>
            <person name="Barcenas-Pena A."/>
            <person name="Lumbsch H.T."/>
            <person name="Grewe F."/>
        </authorList>
    </citation>
    <scope>NUCLEOTIDE SEQUENCE [LARGE SCALE GENOMIC DNA]</scope>
    <source>
        <strain evidence="6 7">Mercado 3170</strain>
    </source>
</reference>
<keyword evidence="1 3" id="KW-0547">Nucleotide-binding</keyword>
<dbReference type="Proteomes" id="UP001590950">
    <property type="component" value="Unassembled WGS sequence"/>
</dbReference>
<feature type="region of interest" description="Disordered" evidence="4">
    <location>
        <begin position="304"/>
        <end position="335"/>
    </location>
</feature>
<evidence type="ECO:0000256" key="3">
    <source>
        <dbReference type="PIRNR" id="PIRNR006230"/>
    </source>
</evidence>
<gene>
    <name evidence="6" type="ORF">N7G274_003265</name>
</gene>
<keyword evidence="3" id="KW-0496">Mitochondrion</keyword>
<keyword evidence="7" id="KW-1185">Reference proteome</keyword>
<sequence>MSSFIPRRVFPHLDSLPRSYFLGHHRAGLDKMKTMLTYIDLVIECRDYRVPLTSRNPLFEENLAGRERLIVYTKQDLGSKRKQQDKNREHVIEEWYRPTPVLFSDHKDKGSVRKVLNFARDHAAMKASLMGSRMLIVGMPNVGKSSLLNALRKVGVHKGKAAHTGAQPGITRKIGTTVKIIEGNENSESVYLMDTPGVFIPYVPNTESMLKLALCGSVKDAIIAPTTLADYLLYQLNLYDPRIYSIYAHPTNEVVDFLSAVAYKTGRLQKGGTPDVEASALWMIQKWRNGQLGRFVLDDVTAESLERERSDTEGLGSSLSHARRADKEMRRQRSK</sequence>
<dbReference type="SUPFAM" id="SSF52540">
    <property type="entry name" value="P-loop containing nucleoside triphosphate hydrolases"/>
    <property type="match status" value="1"/>
</dbReference>
<organism evidence="6 7">
    <name type="scientific">Stereocaulon virgatum</name>
    <dbReference type="NCBI Taxonomy" id="373712"/>
    <lineage>
        <taxon>Eukaryota</taxon>
        <taxon>Fungi</taxon>
        <taxon>Dikarya</taxon>
        <taxon>Ascomycota</taxon>
        <taxon>Pezizomycotina</taxon>
        <taxon>Lecanoromycetes</taxon>
        <taxon>OSLEUM clade</taxon>
        <taxon>Lecanoromycetidae</taxon>
        <taxon>Lecanorales</taxon>
        <taxon>Lecanorineae</taxon>
        <taxon>Stereocaulaceae</taxon>
        <taxon>Stereocaulon</taxon>
    </lineage>
</organism>
<keyword evidence="2 3" id="KW-0342">GTP-binding</keyword>
<evidence type="ECO:0000313" key="6">
    <source>
        <dbReference type="EMBL" id="KAL2043746.1"/>
    </source>
</evidence>
<comment type="function">
    <text evidence="3">Mitochondrial GTPase involved in assembly of the large ribosomal subunit. Plays a role in expression of the mitochondrial translational machinery.</text>
</comment>
<protein>
    <recommendedName>
        <fullName evidence="3">Mitochondrial GTPase 1</fullName>
    </recommendedName>
</protein>
<dbReference type="EMBL" id="JBEFKJ010000010">
    <property type="protein sequence ID" value="KAL2043746.1"/>
    <property type="molecule type" value="Genomic_DNA"/>
</dbReference>
<evidence type="ECO:0000259" key="5">
    <source>
        <dbReference type="Pfam" id="PF01926"/>
    </source>
</evidence>
<dbReference type="Gene3D" id="3.40.50.300">
    <property type="entry name" value="P-loop containing nucleotide triphosphate hydrolases"/>
    <property type="match status" value="1"/>
</dbReference>
<feature type="domain" description="G" evidence="5">
    <location>
        <begin position="134"/>
        <end position="210"/>
    </location>
</feature>
<comment type="caution">
    <text evidence="6">The sequence shown here is derived from an EMBL/GenBank/DDBJ whole genome shotgun (WGS) entry which is preliminary data.</text>
</comment>
<dbReference type="PIRSF" id="PIRSF006230">
    <property type="entry name" value="MG442"/>
    <property type="match status" value="1"/>
</dbReference>
<dbReference type="InterPro" id="IPR027417">
    <property type="entry name" value="P-loop_NTPase"/>
</dbReference>
<evidence type="ECO:0000256" key="4">
    <source>
        <dbReference type="SAM" id="MobiDB-lite"/>
    </source>
</evidence>
<accession>A0ABR4AFZ8</accession>
<dbReference type="PANTHER" id="PTHR45782">
    <property type="entry name" value="MITOCHONDRIAL RIBOSOME-ASSOCIATED GTPASE 1"/>
    <property type="match status" value="1"/>
</dbReference>
<comment type="subcellular location">
    <subcellularLocation>
        <location evidence="3">Mitochondrion inner membrane</location>
        <topology evidence="3">Peripheral membrane protein</topology>
    </subcellularLocation>
</comment>
<evidence type="ECO:0000256" key="1">
    <source>
        <dbReference type="ARBA" id="ARBA00022741"/>
    </source>
</evidence>
<dbReference type="InterPro" id="IPR023179">
    <property type="entry name" value="GTP-bd_ortho_bundle_sf"/>
</dbReference>
<dbReference type="Pfam" id="PF01926">
    <property type="entry name" value="MMR_HSR1"/>
    <property type="match status" value="1"/>
</dbReference>